<dbReference type="KEGG" id="prv:G7070_11185"/>
<dbReference type="SUPFAM" id="SSF47090">
    <property type="entry name" value="PGBD-like"/>
    <property type="match status" value="1"/>
</dbReference>
<dbReference type="InterPro" id="IPR050979">
    <property type="entry name" value="LD-transpeptidase"/>
</dbReference>
<protein>
    <submittedName>
        <fullName evidence="10">L,D-transpeptidase family protein</fullName>
    </submittedName>
</protein>
<dbReference type="Pfam" id="PF01471">
    <property type="entry name" value="PG_binding_1"/>
    <property type="match status" value="1"/>
</dbReference>
<dbReference type="SUPFAM" id="SSF141523">
    <property type="entry name" value="L,D-transpeptidase catalytic domain-like"/>
    <property type="match status" value="1"/>
</dbReference>
<dbReference type="InterPro" id="IPR036366">
    <property type="entry name" value="PGBDSf"/>
</dbReference>
<feature type="signal peptide" evidence="8">
    <location>
        <begin position="1"/>
        <end position="21"/>
    </location>
</feature>
<evidence type="ECO:0000256" key="6">
    <source>
        <dbReference type="PROSITE-ProRule" id="PRU01373"/>
    </source>
</evidence>
<dbReference type="InterPro" id="IPR002477">
    <property type="entry name" value="Peptidoglycan-bd-like"/>
</dbReference>
<accession>A0A6G7Y7G6</accession>
<keyword evidence="11" id="KW-1185">Reference proteome</keyword>
<dbReference type="PRINTS" id="PR01217">
    <property type="entry name" value="PRICHEXTENSN"/>
</dbReference>
<dbReference type="PROSITE" id="PS52029">
    <property type="entry name" value="LD_TPASE"/>
    <property type="match status" value="1"/>
</dbReference>
<evidence type="ECO:0000256" key="1">
    <source>
        <dbReference type="ARBA" id="ARBA00004752"/>
    </source>
</evidence>
<keyword evidence="3 6" id="KW-0133">Cell shape</keyword>
<dbReference type="RefSeq" id="WP_166233806.1">
    <property type="nucleotide sequence ID" value="NZ_CP049865.1"/>
</dbReference>
<dbReference type="PANTHER" id="PTHR30582:SF33">
    <property type="entry name" value="EXPORTED PROTEIN"/>
    <property type="match status" value="1"/>
</dbReference>
<dbReference type="PROSITE" id="PS51257">
    <property type="entry name" value="PROKAR_LIPOPROTEIN"/>
    <property type="match status" value="1"/>
</dbReference>
<evidence type="ECO:0000256" key="4">
    <source>
        <dbReference type="ARBA" id="ARBA00022984"/>
    </source>
</evidence>
<dbReference type="GO" id="GO:0005576">
    <property type="term" value="C:extracellular region"/>
    <property type="evidence" value="ECO:0007669"/>
    <property type="project" value="TreeGrafter"/>
</dbReference>
<dbReference type="Pfam" id="PF03734">
    <property type="entry name" value="YkuD"/>
    <property type="match status" value="1"/>
</dbReference>
<reference evidence="10 11" key="1">
    <citation type="submission" date="2020-03" db="EMBL/GenBank/DDBJ databases">
        <title>Propioniciclava sp. nov., isolated from Hydrophilus acuminatus.</title>
        <authorList>
            <person name="Hyun D.-W."/>
            <person name="Bae J.-W."/>
        </authorList>
    </citation>
    <scope>NUCLEOTIDE SEQUENCE [LARGE SCALE GENOMIC DNA]</scope>
    <source>
        <strain evidence="10 11">HDW11</strain>
    </source>
</reference>
<dbReference type="GO" id="GO:0071972">
    <property type="term" value="F:peptidoglycan L,D-transpeptidase activity"/>
    <property type="evidence" value="ECO:0007669"/>
    <property type="project" value="TreeGrafter"/>
</dbReference>
<dbReference type="GO" id="GO:0018104">
    <property type="term" value="P:peptidoglycan-protein cross-linking"/>
    <property type="evidence" value="ECO:0007669"/>
    <property type="project" value="TreeGrafter"/>
</dbReference>
<keyword evidence="4 6" id="KW-0573">Peptidoglycan synthesis</keyword>
<dbReference type="InterPro" id="IPR038063">
    <property type="entry name" value="Transpep_catalytic_dom"/>
</dbReference>
<dbReference type="Proteomes" id="UP000501058">
    <property type="component" value="Chromosome"/>
</dbReference>
<sequence>MKRRAAAIVCLAVAPLFTACAVQPPQVALAPTPPIETPLAAPETTPPATPMPEPTTATPEPTPSVAPVTSATATPKPTPKATAKPTSAKPTTAKPKASSTPKPTKAASTKPAAPAAPVDVGACTGQSLALNAKGGCVQKAQEILAGLKLFVGTPNGTFGQSTANAVLNYQRSRGITDNAIIGPETWAALASGRGPGANAAPASCRAAGVVLCASKGNRTLTLLRDGQAVKTINVRFGGMTKDDNGKLRIFPTVSGRYSVYAKDAKAFSDRWEASMPYSIKFNPNMYVHYSGDFAKRGYAGSSHGCINVASLSDAKWFFDNTPVGAKVVVY</sequence>
<evidence type="ECO:0000256" key="7">
    <source>
        <dbReference type="SAM" id="MobiDB-lite"/>
    </source>
</evidence>
<feature type="compositionally biased region" description="Pro residues" evidence="7">
    <location>
        <begin position="44"/>
        <end position="53"/>
    </location>
</feature>
<keyword evidence="2" id="KW-0808">Transferase</keyword>
<feature type="active site" description="Proton donor/acceptor" evidence="6">
    <location>
        <position position="288"/>
    </location>
</feature>
<proteinExistence type="predicted"/>
<feature type="active site" description="Nucleophile" evidence="6">
    <location>
        <position position="305"/>
    </location>
</feature>
<evidence type="ECO:0000313" key="10">
    <source>
        <dbReference type="EMBL" id="QIK72733.1"/>
    </source>
</evidence>
<dbReference type="GO" id="GO:0071555">
    <property type="term" value="P:cell wall organization"/>
    <property type="evidence" value="ECO:0007669"/>
    <property type="project" value="UniProtKB-UniRule"/>
</dbReference>
<name>A0A6G7Y7G6_9ACTN</name>
<evidence type="ECO:0000313" key="11">
    <source>
        <dbReference type="Proteomes" id="UP000501058"/>
    </source>
</evidence>
<dbReference type="InterPro" id="IPR036365">
    <property type="entry name" value="PGBD-like_sf"/>
</dbReference>
<dbReference type="InterPro" id="IPR005490">
    <property type="entry name" value="LD_TPept_cat_dom"/>
</dbReference>
<comment type="pathway">
    <text evidence="1 6">Cell wall biogenesis; peptidoglycan biosynthesis.</text>
</comment>
<dbReference type="Gene3D" id="2.40.440.10">
    <property type="entry name" value="L,D-transpeptidase catalytic domain-like"/>
    <property type="match status" value="1"/>
</dbReference>
<dbReference type="GO" id="GO:0016740">
    <property type="term" value="F:transferase activity"/>
    <property type="evidence" value="ECO:0007669"/>
    <property type="project" value="UniProtKB-KW"/>
</dbReference>
<evidence type="ECO:0000256" key="8">
    <source>
        <dbReference type="SAM" id="SignalP"/>
    </source>
</evidence>
<dbReference type="PANTHER" id="PTHR30582">
    <property type="entry name" value="L,D-TRANSPEPTIDASE"/>
    <property type="match status" value="1"/>
</dbReference>
<feature type="region of interest" description="Disordered" evidence="7">
    <location>
        <begin position="33"/>
        <end position="115"/>
    </location>
</feature>
<evidence type="ECO:0000256" key="3">
    <source>
        <dbReference type="ARBA" id="ARBA00022960"/>
    </source>
</evidence>
<keyword evidence="8" id="KW-0732">Signal</keyword>
<feature type="chain" id="PRO_5039569931" evidence="8">
    <location>
        <begin position="22"/>
        <end position="330"/>
    </location>
</feature>
<evidence type="ECO:0000256" key="5">
    <source>
        <dbReference type="ARBA" id="ARBA00023316"/>
    </source>
</evidence>
<organism evidence="10 11">
    <name type="scientific">Propioniciclava coleopterorum</name>
    <dbReference type="NCBI Taxonomy" id="2714937"/>
    <lineage>
        <taxon>Bacteria</taxon>
        <taxon>Bacillati</taxon>
        <taxon>Actinomycetota</taxon>
        <taxon>Actinomycetes</taxon>
        <taxon>Propionibacteriales</taxon>
        <taxon>Propionibacteriaceae</taxon>
        <taxon>Propioniciclava</taxon>
    </lineage>
</organism>
<dbReference type="Gene3D" id="1.10.101.10">
    <property type="entry name" value="PGBD-like superfamily/PGBD"/>
    <property type="match status" value="1"/>
</dbReference>
<dbReference type="UniPathway" id="UPA00219"/>
<dbReference type="GO" id="GO:0008360">
    <property type="term" value="P:regulation of cell shape"/>
    <property type="evidence" value="ECO:0007669"/>
    <property type="project" value="UniProtKB-UniRule"/>
</dbReference>
<gene>
    <name evidence="10" type="ORF">G7070_11185</name>
</gene>
<keyword evidence="5 6" id="KW-0961">Cell wall biogenesis/degradation</keyword>
<feature type="domain" description="L,D-TPase catalytic" evidence="9">
    <location>
        <begin position="209"/>
        <end position="330"/>
    </location>
</feature>
<evidence type="ECO:0000256" key="2">
    <source>
        <dbReference type="ARBA" id="ARBA00022679"/>
    </source>
</evidence>
<feature type="compositionally biased region" description="Low complexity" evidence="7">
    <location>
        <begin position="54"/>
        <end position="115"/>
    </location>
</feature>
<dbReference type="AlphaFoldDB" id="A0A6G7Y7G6"/>
<dbReference type="CDD" id="cd16913">
    <property type="entry name" value="YkuD_like"/>
    <property type="match status" value="1"/>
</dbReference>
<dbReference type="EMBL" id="CP049865">
    <property type="protein sequence ID" value="QIK72733.1"/>
    <property type="molecule type" value="Genomic_DNA"/>
</dbReference>
<evidence type="ECO:0000259" key="9">
    <source>
        <dbReference type="PROSITE" id="PS52029"/>
    </source>
</evidence>